<dbReference type="InterPro" id="IPR011010">
    <property type="entry name" value="DNA_brk_join_enz"/>
</dbReference>
<evidence type="ECO:0000259" key="5">
    <source>
        <dbReference type="PROSITE" id="PS51898"/>
    </source>
</evidence>
<feature type="domain" description="Tyr recombinase" evidence="5">
    <location>
        <begin position="192"/>
        <end position="375"/>
    </location>
</feature>
<feature type="domain" description="Core-binding (CB)" evidence="6">
    <location>
        <begin position="84"/>
        <end position="172"/>
    </location>
</feature>
<dbReference type="InterPro" id="IPR004107">
    <property type="entry name" value="Integrase_SAM-like_N"/>
</dbReference>
<protein>
    <submittedName>
        <fullName evidence="7">Integrase</fullName>
    </submittedName>
</protein>
<accession>A0ABQ5ZTK6</accession>
<gene>
    <name evidence="7" type="ORF">GCM10007878_00080</name>
</gene>
<evidence type="ECO:0000256" key="2">
    <source>
        <dbReference type="ARBA" id="ARBA00023125"/>
    </source>
</evidence>
<organism evidence="7 8">
    <name type="scientific">Marinospirillum insulare</name>
    <dbReference type="NCBI Taxonomy" id="217169"/>
    <lineage>
        <taxon>Bacteria</taxon>
        <taxon>Pseudomonadati</taxon>
        <taxon>Pseudomonadota</taxon>
        <taxon>Gammaproteobacteria</taxon>
        <taxon>Oceanospirillales</taxon>
        <taxon>Oceanospirillaceae</taxon>
        <taxon>Marinospirillum</taxon>
    </lineage>
</organism>
<dbReference type="PANTHER" id="PTHR30349">
    <property type="entry name" value="PHAGE INTEGRASE-RELATED"/>
    <property type="match status" value="1"/>
</dbReference>
<evidence type="ECO:0000259" key="6">
    <source>
        <dbReference type="PROSITE" id="PS51900"/>
    </source>
</evidence>
<reference evidence="8" key="1">
    <citation type="journal article" date="2019" name="Int. J. Syst. Evol. Microbiol.">
        <title>The Global Catalogue of Microorganisms (GCM) 10K type strain sequencing project: providing services to taxonomists for standard genome sequencing and annotation.</title>
        <authorList>
            <consortium name="The Broad Institute Genomics Platform"/>
            <consortium name="The Broad Institute Genome Sequencing Center for Infectious Disease"/>
            <person name="Wu L."/>
            <person name="Ma J."/>
        </authorList>
    </citation>
    <scope>NUCLEOTIDE SEQUENCE [LARGE SCALE GENOMIC DNA]</scope>
    <source>
        <strain evidence="8">NBRC 100033</strain>
    </source>
</reference>
<dbReference type="InterPro" id="IPR013762">
    <property type="entry name" value="Integrase-like_cat_sf"/>
</dbReference>
<dbReference type="InterPro" id="IPR050090">
    <property type="entry name" value="Tyrosine_recombinase_XerCD"/>
</dbReference>
<evidence type="ECO:0000256" key="1">
    <source>
        <dbReference type="ARBA" id="ARBA00022908"/>
    </source>
</evidence>
<keyword evidence="1" id="KW-0229">DNA integration</keyword>
<keyword evidence="8" id="KW-1185">Reference proteome</keyword>
<dbReference type="Gene3D" id="1.10.150.130">
    <property type="match status" value="1"/>
</dbReference>
<keyword evidence="2 4" id="KW-0238">DNA-binding</keyword>
<dbReference type="PANTHER" id="PTHR30349:SF36">
    <property type="entry name" value="PROPHAGE INTEGRASE INTR-RELATED"/>
    <property type="match status" value="1"/>
</dbReference>
<dbReference type="Pfam" id="PF00589">
    <property type="entry name" value="Phage_integrase"/>
    <property type="match status" value="1"/>
</dbReference>
<name>A0ABQ5ZTK6_9GAMM</name>
<comment type="caution">
    <text evidence="7">The sequence shown here is derived from an EMBL/GenBank/DDBJ whole genome shotgun (WGS) entry which is preliminary data.</text>
</comment>
<keyword evidence="3" id="KW-0233">DNA recombination</keyword>
<dbReference type="RefSeq" id="WP_027851587.1">
    <property type="nucleotide sequence ID" value="NZ_BSOR01000001.1"/>
</dbReference>
<dbReference type="EMBL" id="BSOR01000001">
    <property type="protein sequence ID" value="GLR62573.1"/>
    <property type="molecule type" value="Genomic_DNA"/>
</dbReference>
<dbReference type="InterPro" id="IPR044068">
    <property type="entry name" value="CB"/>
</dbReference>
<dbReference type="Proteomes" id="UP001156682">
    <property type="component" value="Unassembled WGS sequence"/>
</dbReference>
<evidence type="ECO:0000256" key="4">
    <source>
        <dbReference type="PROSITE-ProRule" id="PRU01248"/>
    </source>
</evidence>
<evidence type="ECO:0000313" key="7">
    <source>
        <dbReference type="EMBL" id="GLR62573.1"/>
    </source>
</evidence>
<evidence type="ECO:0000313" key="8">
    <source>
        <dbReference type="Proteomes" id="UP001156682"/>
    </source>
</evidence>
<dbReference type="PROSITE" id="PS51900">
    <property type="entry name" value="CB"/>
    <property type="match status" value="1"/>
</dbReference>
<dbReference type="SUPFAM" id="SSF56349">
    <property type="entry name" value="DNA breaking-rejoining enzymes"/>
    <property type="match status" value="1"/>
</dbReference>
<dbReference type="Pfam" id="PF12167">
    <property type="entry name" value="Arm-DNA-bind_2"/>
    <property type="match status" value="1"/>
</dbReference>
<dbReference type="InterPro" id="IPR002104">
    <property type="entry name" value="Integrase_catalytic"/>
</dbReference>
<dbReference type="InterPro" id="IPR010998">
    <property type="entry name" value="Integrase_recombinase_N"/>
</dbReference>
<dbReference type="InterPro" id="IPR022000">
    <property type="entry name" value="Min27-like_integrase_DNA_bind"/>
</dbReference>
<dbReference type="Pfam" id="PF14659">
    <property type="entry name" value="Phage_int_SAM_3"/>
    <property type="match status" value="1"/>
</dbReference>
<dbReference type="CDD" id="cd01189">
    <property type="entry name" value="INT_ICEBs1_C_like"/>
    <property type="match status" value="1"/>
</dbReference>
<dbReference type="PROSITE" id="PS51898">
    <property type="entry name" value="TYR_RECOMBINASE"/>
    <property type="match status" value="1"/>
</dbReference>
<evidence type="ECO:0000256" key="3">
    <source>
        <dbReference type="ARBA" id="ARBA00023172"/>
    </source>
</evidence>
<dbReference type="Gene3D" id="1.10.443.10">
    <property type="entry name" value="Intergrase catalytic core"/>
    <property type="match status" value="1"/>
</dbReference>
<sequence>MASINVRRGKLVIDFRYLGMRCREQTVLPDTPANRKQLNELANKMEAEITLGIFDYAKYFPKSKRLEEVAELRDRKIAATSRCPNFSAFSEVWYEEKKIEWKTTYQRKVTTTLNKYLKPHFGGQVVKKITKSDLLDFRASLAKVQFENQKCLSASRINQIMIPLRMILEESAERYGFETPYKNIRNLKEVKTVVHPLSLTDVWRFINSVRMDFRNYYIVRFFTGMRTSEIDGLRWRNVDLDKRLIRVVEALVDGKTETTKTTSSVRNIHISDRVFEALQHQYQLSARHSEYVFCDSKGGPLNYRNVNRRVWHPTLMILGLEPRRAYETRHTAATLWLAAGENPEWIARQLGHSNTEMLFRVYSHYVPDLTRRDGSAFEALLQQSARELEVTNEDE</sequence>
<proteinExistence type="predicted"/>